<proteinExistence type="predicted"/>
<evidence type="ECO:0000256" key="1">
    <source>
        <dbReference type="SAM" id="MobiDB-lite"/>
    </source>
</evidence>
<dbReference type="Pfam" id="PF09845">
    <property type="entry name" value="OapC"/>
    <property type="match status" value="2"/>
</dbReference>
<keyword evidence="3" id="KW-1185">Reference proteome</keyword>
<gene>
    <name evidence="2" type="ORF">NDI89_17485</name>
</gene>
<dbReference type="AlphaFoldDB" id="A0A9Q4L063"/>
<organism evidence="2 3">
    <name type="scientific">Natrinema salsiterrestre</name>
    <dbReference type="NCBI Taxonomy" id="2950540"/>
    <lineage>
        <taxon>Archaea</taxon>
        <taxon>Methanobacteriati</taxon>
        <taxon>Methanobacteriota</taxon>
        <taxon>Stenosarchaea group</taxon>
        <taxon>Halobacteria</taxon>
        <taxon>Halobacteriales</taxon>
        <taxon>Natrialbaceae</taxon>
        <taxon>Natrinema</taxon>
    </lineage>
</organism>
<feature type="compositionally biased region" description="Low complexity" evidence="1">
    <location>
        <begin position="37"/>
        <end position="55"/>
    </location>
</feature>
<sequence length="338" mass="35209">MPHQCTNCGRTFADGSKEMLSGCPDCGGNKFQFAPTAAAVADSSAEAEGSGSLDADGTAGESTAPESDSVATRAAETVRDLVSGDSSDQSAADVPAEPPLEESAGATQSDAPWPSSEDAPETDSTTSDGEFEEWPETARRPEDRSASSDEAAADAPRETGPTDRTDSEWPPQSSASSGPTTTIADDENSAQANARSEVIPTDDLPSGSGTATRDTSDHGTEAGTDRGTAAGSEHGHEADSAVETPAGADGSSGDLDADQSPDHGRVVSEPSGQRPSLEELRAELNEQFESIKIVSPGQYELNLMELYNRDEYIISLQEDGRYVIDVPDSWRAGDDEDE</sequence>
<accession>A0A9Q4L063</accession>
<dbReference type="Proteomes" id="UP001154061">
    <property type="component" value="Unassembled WGS sequence"/>
</dbReference>
<dbReference type="RefSeq" id="WP_277523340.1">
    <property type="nucleotide sequence ID" value="NZ_JAMQOT010000006.1"/>
</dbReference>
<comment type="caution">
    <text evidence="2">The sequence shown here is derived from an EMBL/GenBank/DDBJ whole genome shotgun (WGS) entry which is preliminary data.</text>
</comment>
<dbReference type="InterPro" id="IPR018645">
    <property type="entry name" value="OapC-like"/>
</dbReference>
<reference evidence="2" key="1">
    <citation type="submission" date="2022-06" db="EMBL/GenBank/DDBJ databases">
        <title>Natrinema sp. a new haloarchaeum isolate from saline soil.</title>
        <authorList>
            <person name="Strakova D."/>
            <person name="Galisteo C."/>
            <person name="Sanchez-Porro C."/>
            <person name="Ventosa A."/>
        </authorList>
    </citation>
    <scope>NUCLEOTIDE SEQUENCE</scope>
    <source>
        <strain evidence="2">S1CR25-10</strain>
    </source>
</reference>
<feature type="compositionally biased region" description="Polar residues" evidence="1">
    <location>
        <begin position="170"/>
        <end position="194"/>
    </location>
</feature>
<feature type="compositionally biased region" description="Basic and acidic residues" evidence="1">
    <location>
        <begin position="214"/>
        <end position="224"/>
    </location>
</feature>
<feature type="compositionally biased region" description="Basic and acidic residues" evidence="1">
    <location>
        <begin position="155"/>
        <end position="167"/>
    </location>
</feature>
<evidence type="ECO:0000313" key="2">
    <source>
        <dbReference type="EMBL" id="MDF9747383.1"/>
    </source>
</evidence>
<name>A0A9Q4L063_9EURY</name>
<protein>
    <recommendedName>
        <fullName evidence="4">Origin-associated protein OapC</fullName>
    </recommendedName>
</protein>
<dbReference type="EMBL" id="JAMQOT010000006">
    <property type="protein sequence ID" value="MDF9747383.1"/>
    <property type="molecule type" value="Genomic_DNA"/>
</dbReference>
<feature type="compositionally biased region" description="Polar residues" evidence="1">
    <location>
        <begin position="60"/>
        <end position="70"/>
    </location>
</feature>
<evidence type="ECO:0008006" key="4">
    <source>
        <dbReference type="Google" id="ProtNLM"/>
    </source>
</evidence>
<feature type="compositionally biased region" description="Basic and acidic residues" evidence="1">
    <location>
        <begin position="136"/>
        <end position="147"/>
    </location>
</feature>
<feature type="region of interest" description="Disordered" evidence="1">
    <location>
        <begin position="37"/>
        <end position="277"/>
    </location>
</feature>
<evidence type="ECO:0000313" key="3">
    <source>
        <dbReference type="Proteomes" id="UP001154061"/>
    </source>
</evidence>